<dbReference type="PANTHER" id="PTHR33835">
    <property type="entry name" value="YALI0C07656P"/>
    <property type="match status" value="1"/>
</dbReference>
<dbReference type="Gene3D" id="3.60.15.10">
    <property type="entry name" value="Ribonuclease Z/Hydroxyacylglutathione hydrolase-like"/>
    <property type="match status" value="1"/>
</dbReference>
<protein>
    <recommendedName>
        <fullName evidence="3">DUF4336 domain-containing protein</fullName>
    </recommendedName>
</protein>
<gene>
    <name evidence="1" type="ORF">R9X50_00531600</name>
</gene>
<evidence type="ECO:0000313" key="2">
    <source>
        <dbReference type="Proteomes" id="UP001303373"/>
    </source>
</evidence>
<dbReference type="Pfam" id="PF14234">
    <property type="entry name" value="DUF4336"/>
    <property type="match status" value="1"/>
</dbReference>
<dbReference type="InterPro" id="IPR025638">
    <property type="entry name" value="DUF4336"/>
</dbReference>
<proteinExistence type="predicted"/>
<sequence length="329" mass="37292">MNKTRRLCSPFPLTSHLLILPIFSRKAPPRAFIYTKSRLSLKTPYPITTQTMASNASKLIPSDPDKVMVIRKVTPDILTMSTPFLRFGRISIGGRATIVKLESGNLALFSPVALTDNLKSEVASMGNGQIKYIVALDQEHHIFLEPWHKAFLDARVIAPETLPAYRAKQGYFKIPEASWTLFRKADNPNLSVSEEFDREFDMEYVSAHANHEIVFNHKPTKTMIQADLIFNLPATEQMSKSGIPANKGFLTNFFASLQNTKGDATWQKRFIWYLASASDRKSFNQSAARMAKWDFQRMIPCHGDVIEGEGKHIYEKVMQWHLNAAKNGK</sequence>
<keyword evidence="2" id="KW-1185">Reference proteome</keyword>
<dbReference type="Proteomes" id="UP001303373">
    <property type="component" value="Chromosome 8"/>
</dbReference>
<organism evidence="1 2">
    <name type="scientific">Acrodontium crateriforme</name>
    <dbReference type="NCBI Taxonomy" id="150365"/>
    <lineage>
        <taxon>Eukaryota</taxon>
        <taxon>Fungi</taxon>
        <taxon>Dikarya</taxon>
        <taxon>Ascomycota</taxon>
        <taxon>Pezizomycotina</taxon>
        <taxon>Dothideomycetes</taxon>
        <taxon>Dothideomycetidae</taxon>
        <taxon>Mycosphaerellales</taxon>
        <taxon>Teratosphaeriaceae</taxon>
        <taxon>Acrodontium</taxon>
    </lineage>
</organism>
<dbReference type="AlphaFoldDB" id="A0AAQ3M7L6"/>
<dbReference type="EMBL" id="CP138587">
    <property type="protein sequence ID" value="WPH02452.1"/>
    <property type="molecule type" value="Genomic_DNA"/>
</dbReference>
<evidence type="ECO:0008006" key="3">
    <source>
        <dbReference type="Google" id="ProtNLM"/>
    </source>
</evidence>
<dbReference type="InterPro" id="IPR036866">
    <property type="entry name" value="RibonucZ/Hydroxyglut_hydro"/>
</dbReference>
<evidence type="ECO:0000313" key="1">
    <source>
        <dbReference type="EMBL" id="WPH02452.1"/>
    </source>
</evidence>
<dbReference type="PANTHER" id="PTHR33835:SF1">
    <property type="entry name" value="METALLO-BETA-LACTAMASE DOMAIN-CONTAINING PROTEIN"/>
    <property type="match status" value="1"/>
</dbReference>
<name>A0AAQ3M7L6_9PEZI</name>
<accession>A0AAQ3M7L6</accession>
<reference evidence="1 2" key="1">
    <citation type="submission" date="2023-11" db="EMBL/GenBank/DDBJ databases">
        <title>An acidophilic fungus is an integral part of prey digestion in a carnivorous sundew plant.</title>
        <authorList>
            <person name="Tsai I.J."/>
        </authorList>
    </citation>
    <scope>NUCLEOTIDE SEQUENCE [LARGE SCALE GENOMIC DNA]</scope>
    <source>
        <strain evidence="1">169a</strain>
    </source>
</reference>
<dbReference type="SUPFAM" id="SSF56281">
    <property type="entry name" value="Metallo-hydrolase/oxidoreductase"/>
    <property type="match status" value="1"/>
</dbReference>